<dbReference type="InterPro" id="IPR015943">
    <property type="entry name" value="WD40/YVTN_repeat-like_dom_sf"/>
</dbReference>
<dbReference type="SUPFAM" id="SSF53167">
    <property type="entry name" value="Purine and uridine phosphorylases"/>
    <property type="match status" value="1"/>
</dbReference>
<evidence type="ECO:0000256" key="1">
    <source>
        <dbReference type="ARBA" id="ARBA00022737"/>
    </source>
</evidence>
<comment type="caution">
    <text evidence="4">The sequence shown here is derived from an EMBL/GenBank/DDBJ whole genome shotgun (WGS) entry which is preliminary data.</text>
</comment>
<dbReference type="PANTHER" id="PTHR46082:SF11">
    <property type="entry name" value="AAA+ ATPASE DOMAIN-CONTAINING PROTEIN-RELATED"/>
    <property type="match status" value="1"/>
</dbReference>
<dbReference type="GO" id="GO:0009116">
    <property type="term" value="P:nucleoside metabolic process"/>
    <property type="evidence" value="ECO:0007669"/>
    <property type="project" value="InterPro"/>
</dbReference>
<reference evidence="4 5" key="1">
    <citation type="submission" date="2019-10" db="EMBL/GenBank/DDBJ databases">
        <authorList>
            <person name="Palmer J.M."/>
        </authorList>
    </citation>
    <scope>NUCLEOTIDE SEQUENCE [LARGE SCALE GENOMIC DNA]</scope>
    <source>
        <strain evidence="4 5">TWF718</strain>
    </source>
</reference>
<dbReference type="InterPro" id="IPR056884">
    <property type="entry name" value="NPHP3-like_N"/>
</dbReference>
<dbReference type="AlphaFoldDB" id="A0AAN8RLJ4"/>
<protein>
    <recommendedName>
        <fullName evidence="3">Nephrocystin 3-like N-terminal domain-containing protein</fullName>
    </recommendedName>
</protein>
<dbReference type="InterPro" id="IPR035994">
    <property type="entry name" value="Nucleoside_phosphorylase_sf"/>
</dbReference>
<dbReference type="SUPFAM" id="SSF52540">
    <property type="entry name" value="P-loop containing nucleoside triphosphate hydrolases"/>
    <property type="match status" value="1"/>
</dbReference>
<evidence type="ECO:0000259" key="3">
    <source>
        <dbReference type="Pfam" id="PF24883"/>
    </source>
</evidence>
<gene>
    <name evidence="4" type="ORF">TWF718_005008</name>
</gene>
<dbReference type="Proteomes" id="UP001313282">
    <property type="component" value="Unassembled WGS sequence"/>
</dbReference>
<dbReference type="GO" id="GO:0003824">
    <property type="term" value="F:catalytic activity"/>
    <property type="evidence" value="ECO:0007669"/>
    <property type="project" value="InterPro"/>
</dbReference>
<keyword evidence="5" id="KW-1185">Reference proteome</keyword>
<dbReference type="InterPro" id="IPR053137">
    <property type="entry name" value="NLR-like"/>
</dbReference>
<evidence type="ECO:0000313" key="5">
    <source>
        <dbReference type="Proteomes" id="UP001313282"/>
    </source>
</evidence>
<evidence type="ECO:0000256" key="2">
    <source>
        <dbReference type="SAM" id="MobiDB-lite"/>
    </source>
</evidence>
<feature type="domain" description="Nephrocystin 3-like N-terminal" evidence="3">
    <location>
        <begin position="535"/>
        <end position="582"/>
    </location>
</feature>
<evidence type="ECO:0000313" key="4">
    <source>
        <dbReference type="EMBL" id="KAK6351863.1"/>
    </source>
</evidence>
<dbReference type="Pfam" id="PF24883">
    <property type="entry name" value="NPHP3_N"/>
    <property type="match status" value="2"/>
</dbReference>
<dbReference type="EMBL" id="JAVHNR010000002">
    <property type="protein sequence ID" value="KAK6351863.1"/>
    <property type="molecule type" value="Genomic_DNA"/>
</dbReference>
<feature type="domain" description="Nephrocystin 3-like N-terminal" evidence="3">
    <location>
        <begin position="400"/>
        <end position="506"/>
    </location>
</feature>
<keyword evidence="1" id="KW-0677">Repeat</keyword>
<accession>A0AAN8RLJ4</accession>
<dbReference type="Gene3D" id="2.130.10.10">
    <property type="entry name" value="YVTN repeat-like/Quinoprotein amine dehydrogenase"/>
    <property type="match status" value="1"/>
</dbReference>
<proteinExistence type="predicted"/>
<dbReference type="Gene3D" id="3.40.50.300">
    <property type="entry name" value="P-loop containing nucleotide triphosphate hydrolases"/>
    <property type="match status" value="1"/>
</dbReference>
<dbReference type="SUPFAM" id="SSF82171">
    <property type="entry name" value="DPP6 N-terminal domain-like"/>
    <property type="match status" value="1"/>
</dbReference>
<dbReference type="Gene3D" id="3.40.50.1580">
    <property type="entry name" value="Nucleoside phosphorylase domain"/>
    <property type="match status" value="1"/>
</dbReference>
<feature type="compositionally biased region" description="Polar residues" evidence="2">
    <location>
        <begin position="1150"/>
        <end position="1161"/>
    </location>
</feature>
<sequence length="1238" mass="139692">MKLEVEDYTIAWICALPLELAAAIATLDKRHEPPGDISRNNDDNVYEFGRIGCHNIVIASLPSGVYGVTSASNVVTKLGSTFPSVKIGMMVGIGGGVPMLPESDIDIRLGDVIVSEPVPGFGGVLQYDFGKTVQSGKFIQHGVLNKPPAVFLKAIAKMKSEQLLGSEYKFNETVTDLLDAGNLSQKFKRPPAGSDRLFQTIYDHPEDNRSCDDCDSTLLIERLPRARDAPHVHYGLIASGNQVMKHGTTRDQLAREKGVLCFEMEAAGLVDELPSIVIRGVCDYCDSHKNKKWQHYAALVAAAYAKELLLHTPAQGKFESPSNLAALPRYIDTSSHEITKVLFTDYLDGTTGGPPRRIPVSTEDFNITGLPKARGASFGDYDDQHEPECLPGTRVGTLRQIEDWATDPEGKKVFWMYGMAGTGKSTISRTVARSLQKNGQLGGSFFFKRGETDRSTGSQFFTTLAMQLARSFRGSMASSIRAMLKKQPDISRKSLEEQFMELIFKPLEEFKGSDSVMPGVYSAECSQPSLRSNREATERAIIMVVDALDECEGGEDVRTIIQQLAKLKDLTNVDVRVFLTSRPDLPITPTFQKLTTDAYDDLVLHEVPDIESDILLYIQTELSQIAEERHLPKEWPGTDTVKELVEMSTPLFIYAATICRFVNDENSNPEERIQRISNYKSKWQTSRLDKTYLPILDQLLAAQHETEVERFVEEFKLIVGTIVHLRDPLSLKSLSKFLSLSDLTVESRLRSLRSVLDVPRDPDQPVRIFHKSFYDFLVDPGTRDKSKFWIDEIEAHGKILERCLEIMSGGLKFNICNLKSAATLRRDIDDRVIESCIPPELRYACSHWMYHSKETRKTTYDNEVYKFLLRHSLHLIEALCFLGEHPGFHFFEFSKYEAYRLKMVLPLVRDTTLPRAQVLGNNELHLEEQAGVPKPPFTDLRQLLSKVEHFAFTKHRFIKLAPLQVYFASDSFVPVNCPPKNLRSAESVINNFKYRHKEARLDTLRKEGVYEYARLVYENPVSTTSSDGRMLAFGYGWEASSSDEMWGTNYERLDHENSYYIRLWDTVTETRIRAIDKKVNISALRFSPDDKILFVKTSTQLHFWDVRTGIELSKYMGPRRSLREQGIRLIEGSTNTVVSTAVSQDGPGGQTTAHNAESAESAQKPKRSPKDSAIVGIAISRGLVSRWRGSATEWALDVKDYVKFAYRVGIRSRWVPPKRPQSLEIWEALDLPLDPLPD</sequence>
<feature type="region of interest" description="Disordered" evidence="2">
    <location>
        <begin position="1142"/>
        <end position="1171"/>
    </location>
</feature>
<dbReference type="PANTHER" id="PTHR46082">
    <property type="entry name" value="ATP/GTP-BINDING PROTEIN-RELATED"/>
    <property type="match status" value="1"/>
</dbReference>
<dbReference type="InterPro" id="IPR027417">
    <property type="entry name" value="P-loop_NTPase"/>
</dbReference>
<organism evidence="4 5">
    <name type="scientific">Orbilia javanica</name>
    <dbReference type="NCBI Taxonomy" id="47235"/>
    <lineage>
        <taxon>Eukaryota</taxon>
        <taxon>Fungi</taxon>
        <taxon>Dikarya</taxon>
        <taxon>Ascomycota</taxon>
        <taxon>Pezizomycotina</taxon>
        <taxon>Orbiliomycetes</taxon>
        <taxon>Orbiliales</taxon>
        <taxon>Orbiliaceae</taxon>
        <taxon>Orbilia</taxon>
    </lineage>
</organism>
<name>A0AAN8RLJ4_9PEZI</name>